<keyword evidence="3" id="KW-1185">Reference proteome</keyword>
<gene>
    <name evidence="2" type="ORF">CLODIP_2_CD13980</name>
</gene>
<feature type="compositionally biased region" description="Polar residues" evidence="1">
    <location>
        <begin position="1"/>
        <end position="11"/>
    </location>
</feature>
<organism evidence="2 3">
    <name type="scientific">Cloeon dipterum</name>
    <dbReference type="NCBI Taxonomy" id="197152"/>
    <lineage>
        <taxon>Eukaryota</taxon>
        <taxon>Metazoa</taxon>
        <taxon>Ecdysozoa</taxon>
        <taxon>Arthropoda</taxon>
        <taxon>Hexapoda</taxon>
        <taxon>Insecta</taxon>
        <taxon>Pterygota</taxon>
        <taxon>Palaeoptera</taxon>
        <taxon>Ephemeroptera</taxon>
        <taxon>Pisciforma</taxon>
        <taxon>Baetidae</taxon>
        <taxon>Cloeon</taxon>
    </lineage>
</organism>
<feature type="region of interest" description="Disordered" evidence="1">
    <location>
        <begin position="1"/>
        <end position="29"/>
    </location>
</feature>
<proteinExistence type="predicted"/>
<evidence type="ECO:0000313" key="2">
    <source>
        <dbReference type="EMBL" id="CAB3387631.1"/>
    </source>
</evidence>
<dbReference type="Proteomes" id="UP000494165">
    <property type="component" value="Unassembled WGS sequence"/>
</dbReference>
<protein>
    <submittedName>
        <fullName evidence="2">Uncharacterized protein</fullName>
    </submittedName>
</protein>
<comment type="caution">
    <text evidence="2">The sequence shown here is derived from an EMBL/GenBank/DDBJ whole genome shotgun (WGS) entry which is preliminary data.</text>
</comment>
<evidence type="ECO:0000256" key="1">
    <source>
        <dbReference type="SAM" id="MobiDB-lite"/>
    </source>
</evidence>
<sequence>LEPRKNCTTPEANPLSHAPQRAIRSDVME</sequence>
<dbReference type="AlphaFoldDB" id="A0A8S1E2E6"/>
<dbReference type="EMBL" id="CADEPI010000599">
    <property type="protein sequence ID" value="CAB3387631.1"/>
    <property type="molecule type" value="Genomic_DNA"/>
</dbReference>
<evidence type="ECO:0000313" key="3">
    <source>
        <dbReference type="Proteomes" id="UP000494165"/>
    </source>
</evidence>
<feature type="non-terminal residue" evidence="2">
    <location>
        <position position="1"/>
    </location>
</feature>
<accession>A0A8S1E2E6</accession>
<name>A0A8S1E2E6_9INSE</name>
<reference evidence="2 3" key="1">
    <citation type="submission" date="2020-04" db="EMBL/GenBank/DDBJ databases">
        <authorList>
            <person name="Alioto T."/>
            <person name="Alioto T."/>
            <person name="Gomez Garrido J."/>
        </authorList>
    </citation>
    <scope>NUCLEOTIDE SEQUENCE [LARGE SCALE GENOMIC DNA]</scope>
</reference>